<comment type="subcellular location">
    <subcellularLocation>
        <location evidence="1">Cell membrane</location>
        <topology evidence="1">Multi-pass membrane protein</topology>
    </subcellularLocation>
</comment>
<gene>
    <name evidence="8" type="ORF">SDC9_130263</name>
</gene>
<organism evidence="8">
    <name type="scientific">bioreactor metagenome</name>
    <dbReference type="NCBI Taxonomy" id="1076179"/>
    <lineage>
        <taxon>unclassified sequences</taxon>
        <taxon>metagenomes</taxon>
        <taxon>ecological metagenomes</taxon>
    </lineage>
</organism>
<dbReference type="EMBL" id="VSSQ01032060">
    <property type="protein sequence ID" value="MPM83200.1"/>
    <property type="molecule type" value="Genomic_DNA"/>
</dbReference>
<feature type="transmembrane region" description="Helical" evidence="6">
    <location>
        <begin position="264"/>
        <end position="284"/>
    </location>
</feature>
<proteinExistence type="predicted"/>
<dbReference type="Pfam" id="PF00892">
    <property type="entry name" value="EamA"/>
    <property type="match status" value="2"/>
</dbReference>
<feature type="transmembrane region" description="Helical" evidence="6">
    <location>
        <begin position="151"/>
        <end position="171"/>
    </location>
</feature>
<name>A0A645D107_9ZZZZ</name>
<evidence type="ECO:0000259" key="7">
    <source>
        <dbReference type="Pfam" id="PF00892"/>
    </source>
</evidence>
<accession>A0A645D107</accession>
<evidence type="ECO:0000256" key="5">
    <source>
        <dbReference type="ARBA" id="ARBA00023136"/>
    </source>
</evidence>
<dbReference type="PANTHER" id="PTHR42920:SF5">
    <property type="entry name" value="EAMA DOMAIN-CONTAINING PROTEIN"/>
    <property type="match status" value="1"/>
</dbReference>
<dbReference type="InterPro" id="IPR051258">
    <property type="entry name" value="Diverse_Substrate_Transporter"/>
</dbReference>
<evidence type="ECO:0000313" key="8">
    <source>
        <dbReference type="EMBL" id="MPM83200.1"/>
    </source>
</evidence>
<feature type="domain" description="EamA" evidence="7">
    <location>
        <begin position="147"/>
        <end position="281"/>
    </location>
</feature>
<keyword evidence="3 6" id="KW-0812">Transmembrane</keyword>
<keyword evidence="2" id="KW-1003">Cell membrane</keyword>
<keyword evidence="5 6" id="KW-0472">Membrane</keyword>
<dbReference type="SUPFAM" id="SSF103481">
    <property type="entry name" value="Multidrug resistance efflux transporter EmrE"/>
    <property type="match status" value="2"/>
</dbReference>
<comment type="caution">
    <text evidence="8">The sequence shown here is derived from an EMBL/GenBank/DDBJ whole genome shotgun (WGS) entry which is preliminary data.</text>
</comment>
<feature type="transmembrane region" description="Helical" evidence="6">
    <location>
        <begin position="178"/>
        <end position="196"/>
    </location>
</feature>
<feature type="domain" description="EamA" evidence="7">
    <location>
        <begin position="11"/>
        <end position="138"/>
    </location>
</feature>
<feature type="transmembrane region" description="Helical" evidence="6">
    <location>
        <begin position="37"/>
        <end position="55"/>
    </location>
</feature>
<dbReference type="GO" id="GO:0005886">
    <property type="term" value="C:plasma membrane"/>
    <property type="evidence" value="ECO:0007669"/>
    <property type="project" value="UniProtKB-SubCell"/>
</dbReference>
<evidence type="ECO:0000256" key="2">
    <source>
        <dbReference type="ARBA" id="ARBA00022475"/>
    </source>
</evidence>
<keyword evidence="4 6" id="KW-1133">Transmembrane helix</keyword>
<evidence type="ECO:0000256" key="1">
    <source>
        <dbReference type="ARBA" id="ARBA00004651"/>
    </source>
</evidence>
<feature type="transmembrane region" description="Helical" evidence="6">
    <location>
        <begin position="96"/>
        <end position="114"/>
    </location>
</feature>
<feature type="transmembrane region" description="Helical" evidence="6">
    <location>
        <begin position="238"/>
        <end position="258"/>
    </location>
</feature>
<evidence type="ECO:0000256" key="6">
    <source>
        <dbReference type="SAM" id="Phobius"/>
    </source>
</evidence>
<dbReference type="PANTHER" id="PTHR42920">
    <property type="entry name" value="OS03G0707200 PROTEIN-RELATED"/>
    <property type="match status" value="1"/>
</dbReference>
<reference evidence="8" key="1">
    <citation type="submission" date="2019-08" db="EMBL/GenBank/DDBJ databases">
        <authorList>
            <person name="Kucharzyk K."/>
            <person name="Murdoch R.W."/>
            <person name="Higgins S."/>
            <person name="Loffler F."/>
        </authorList>
    </citation>
    <scope>NUCLEOTIDE SEQUENCE</scope>
</reference>
<feature type="transmembrane region" description="Helical" evidence="6">
    <location>
        <begin position="208"/>
        <end position="226"/>
    </location>
</feature>
<sequence length="296" mass="32355">MIKNKTTAANAALFVVAVIWGGGYVAGKMALTGFEPFVILAYRFLLSALICGFIFHKKIKNTSKKTALRGMLIGFLQFVALSVQLVGLKYTTSAKQSFLCTAYVALVPFISWFVLKKRPSLKAFIAGFLALIGIGFISLSQSLTISFGDALSLGFAVFFGVQIVLICSFVCECDCIQLTFFQILTAGVLSAIMGMIKGQAFVTYSTEALLGVGYLIVFNTLIAFIVQNIAQKYTSDTTASLILSYESLFGFVFSIMYYHDTITSRLLVGCVLCFAAVLISNLKIKRRTQKNNSRCL</sequence>
<dbReference type="AlphaFoldDB" id="A0A645D107"/>
<feature type="transmembrane region" description="Helical" evidence="6">
    <location>
        <begin position="121"/>
        <end position="139"/>
    </location>
</feature>
<feature type="transmembrane region" description="Helical" evidence="6">
    <location>
        <begin position="67"/>
        <end position="90"/>
    </location>
</feature>
<feature type="transmembrane region" description="Helical" evidence="6">
    <location>
        <begin position="12"/>
        <end position="31"/>
    </location>
</feature>
<evidence type="ECO:0000256" key="4">
    <source>
        <dbReference type="ARBA" id="ARBA00022989"/>
    </source>
</evidence>
<dbReference type="InterPro" id="IPR000620">
    <property type="entry name" value="EamA_dom"/>
</dbReference>
<dbReference type="InterPro" id="IPR037185">
    <property type="entry name" value="EmrE-like"/>
</dbReference>
<protein>
    <recommendedName>
        <fullName evidence="7">EamA domain-containing protein</fullName>
    </recommendedName>
</protein>
<evidence type="ECO:0000256" key="3">
    <source>
        <dbReference type="ARBA" id="ARBA00022692"/>
    </source>
</evidence>